<dbReference type="SUPFAM" id="SSF48498">
    <property type="entry name" value="Tetracyclin repressor-like, C-terminal domain"/>
    <property type="match status" value="1"/>
</dbReference>
<dbReference type="Gene3D" id="1.10.357.10">
    <property type="entry name" value="Tetracycline Repressor, domain 2"/>
    <property type="match status" value="1"/>
</dbReference>
<organism evidence="6 7">
    <name type="scientific">Denitromonas halophila</name>
    <dbReference type="NCBI Taxonomy" id="1629404"/>
    <lineage>
        <taxon>Bacteria</taxon>
        <taxon>Pseudomonadati</taxon>
        <taxon>Pseudomonadota</taxon>
        <taxon>Betaproteobacteria</taxon>
        <taxon>Rhodocyclales</taxon>
        <taxon>Zoogloeaceae</taxon>
        <taxon>Denitromonas</taxon>
    </lineage>
</organism>
<keyword evidence="7" id="KW-1185">Reference proteome</keyword>
<evidence type="ECO:0000256" key="4">
    <source>
        <dbReference type="PROSITE-ProRule" id="PRU00335"/>
    </source>
</evidence>
<keyword evidence="1" id="KW-0805">Transcription regulation</keyword>
<dbReference type="AlphaFoldDB" id="A0A557R2P4"/>
<evidence type="ECO:0000256" key="2">
    <source>
        <dbReference type="ARBA" id="ARBA00023125"/>
    </source>
</evidence>
<dbReference type="PROSITE" id="PS50977">
    <property type="entry name" value="HTH_TETR_2"/>
    <property type="match status" value="1"/>
</dbReference>
<dbReference type="RefSeq" id="WP_144307920.1">
    <property type="nucleotide sequence ID" value="NZ_VMNK01000002.1"/>
</dbReference>
<dbReference type="PANTHER" id="PTHR47506:SF6">
    <property type="entry name" value="HTH-TYPE TRANSCRIPTIONAL REPRESSOR NEMR"/>
    <property type="match status" value="1"/>
</dbReference>
<evidence type="ECO:0000259" key="5">
    <source>
        <dbReference type="PROSITE" id="PS50977"/>
    </source>
</evidence>
<dbReference type="PANTHER" id="PTHR47506">
    <property type="entry name" value="TRANSCRIPTIONAL REGULATORY PROTEIN"/>
    <property type="match status" value="1"/>
</dbReference>
<dbReference type="Proteomes" id="UP000319502">
    <property type="component" value="Unassembled WGS sequence"/>
</dbReference>
<keyword evidence="2 4" id="KW-0238">DNA-binding</keyword>
<keyword evidence="3" id="KW-0804">Transcription</keyword>
<evidence type="ECO:0000313" key="7">
    <source>
        <dbReference type="Proteomes" id="UP000319502"/>
    </source>
</evidence>
<dbReference type="EMBL" id="VMNK01000002">
    <property type="protein sequence ID" value="TVO59408.1"/>
    <property type="molecule type" value="Genomic_DNA"/>
</dbReference>
<dbReference type="GO" id="GO:0003677">
    <property type="term" value="F:DNA binding"/>
    <property type="evidence" value="ECO:0007669"/>
    <property type="project" value="UniProtKB-UniRule"/>
</dbReference>
<evidence type="ECO:0000256" key="3">
    <source>
        <dbReference type="ARBA" id="ARBA00023163"/>
    </source>
</evidence>
<dbReference type="SUPFAM" id="SSF46689">
    <property type="entry name" value="Homeodomain-like"/>
    <property type="match status" value="1"/>
</dbReference>
<feature type="DNA-binding region" description="H-T-H motif" evidence="4">
    <location>
        <begin position="28"/>
        <end position="47"/>
    </location>
</feature>
<dbReference type="InterPro" id="IPR001647">
    <property type="entry name" value="HTH_TetR"/>
</dbReference>
<dbReference type="Pfam" id="PF00440">
    <property type="entry name" value="TetR_N"/>
    <property type="match status" value="1"/>
</dbReference>
<reference evidence="6 7" key="1">
    <citation type="submission" date="2019-07" db="EMBL/GenBank/DDBJ databases">
        <title>The pathways for chlorine oxyanion respiration interact through the shared metabolite chlorate.</title>
        <authorList>
            <person name="Barnum T.P."/>
            <person name="Cheng Y."/>
            <person name="Hill K.A."/>
            <person name="Lucas L.N."/>
            <person name="Carlson H.K."/>
            <person name="Coates J.D."/>
        </authorList>
    </citation>
    <scope>NUCLEOTIDE SEQUENCE [LARGE SCALE GENOMIC DNA]</scope>
    <source>
        <strain evidence="6 7">SFB-3</strain>
    </source>
</reference>
<evidence type="ECO:0000256" key="1">
    <source>
        <dbReference type="ARBA" id="ARBA00023015"/>
    </source>
</evidence>
<accession>A0A557R2P4</accession>
<dbReference type="PRINTS" id="PR00455">
    <property type="entry name" value="HTHTETR"/>
</dbReference>
<proteinExistence type="predicted"/>
<dbReference type="InterPro" id="IPR036271">
    <property type="entry name" value="Tet_transcr_reg_TetR-rel_C_sf"/>
</dbReference>
<dbReference type="OrthoDB" id="326421at2"/>
<evidence type="ECO:0000313" key="6">
    <source>
        <dbReference type="EMBL" id="TVO59408.1"/>
    </source>
</evidence>
<sequence>MNKGERTRQTILDAAVAMACEAGFESLSIGALADRVGMSKSGLFAHFGSREDLQIAAIEAAAARFTELVFLPALKAPRGVPRLEALLGNWLTWVDRGGWGGGCPLQSAALEFDDKPGPVRDVVIAHYRQLERELTRTVRLAVEQGEFRADLELSQFVFDMLGIVFVTYYRRRLLSDANTRAMALRSFNDLISRSRTIPATH</sequence>
<protein>
    <submittedName>
        <fullName evidence="6">TetR/AcrR family transcriptional regulator</fullName>
    </submittedName>
</protein>
<name>A0A557R2P4_9RHOO</name>
<feature type="domain" description="HTH tetR-type" evidence="5">
    <location>
        <begin position="5"/>
        <end position="65"/>
    </location>
</feature>
<dbReference type="Pfam" id="PF16925">
    <property type="entry name" value="TetR_C_13"/>
    <property type="match status" value="1"/>
</dbReference>
<dbReference type="InterPro" id="IPR011075">
    <property type="entry name" value="TetR_C"/>
</dbReference>
<comment type="caution">
    <text evidence="6">The sequence shown here is derived from an EMBL/GenBank/DDBJ whole genome shotgun (WGS) entry which is preliminary data.</text>
</comment>
<dbReference type="Gene3D" id="1.10.10.60">
    <property type="entry name" value="Homeodomain-like"/>
    <property type="match status" value="1"/>
</dbReference>
<gene>
    <name evidence="6" type="ORF">FHP91_01445</name>
</gene>
<dbReference type="InterPro" id="IPR009057">
    <property type="entry name" value="Homeodomain-like_sf"/>
</dbReference>